<dbReference type="RefSeq" id="WP_378964415.1">
    <property type="nucleotide sequence ID" value="NZ_JBHTBJ010000001.1"/>
</dbReference>
<evidence type="ECO:0000256" key="2">
    <source>
        <dbReference type="ARBA" id="ARBA00022741"/>
    </source>
</evidence>
<evidence type="ECO:0000256" key="1">
    <source>
        <dbReference type="ARBA" id="ARBA00008791"/>
    </source>
</evidence>
<dbReference type="InterPro" id="IPR006016">
    <property type="entry name" value="UspA"/>
</dbReference>
<dbReference type="CDD" id="cd00293">
    <property type="entry name" value="USP-like"/>
    <property type="match status" value="1"/>
</dbReference>
<dbReference type="Proteomes" id="UP001596548">
    <property type="component" value="Unassembled WGS sequence"/>
</dbReference>
<proteinExistence type="inferred from homology"/>
<dbReference type="Pfam" id="PF00582">
    <property type="entry name" value="Usp"/>
    <property type="match status" value="1"/>
</dbReference>
<evidence type="ECO:0000313" key="6">
    <source>
        <dbReference type="Proteomes" id="UP001596548"/>
    </source>
</evidence>
<keyword evidence="2" id="KW-0547">Nucleotide-binding</keyword>
<evidence type="ECO:0000259" key="4">
    <source>
        <dbReference type="Pfam" id="PF00582"/>
    </source>
</evidence>
<dbReference type="PRINTS" id="PR01438">
    <property type="entry name" value="UNVRSLSTRESS"/>
</dbReference>
<dbReference type="SUPFAM" id="SSF52402">
    <property type="entry name" value="Adenine nucleotide alpha hydrolases-like"/>
    <property type="match status" value="1"/>
</dbReference>
<reference evidence="6" key="1">
    <citation type="journal article" date="2019" name="Int. J. Syst. Evol. Microbiol.">
        <title>The Global Catalogue of Microorganisms (GCM) 10K type strain sequencing project: providing services to taxonomists for standard genome sequencing and annotation.</title>
        <authorList>
            <consortium name="The Broad Institute Genomics Platform"/>
            <consortium name="The Broad Institute Genome Sequencing Center for Infectious Disease"/>
            <person name="Wu L."/>
            <person name="Ma J."/>
        </authorList>
    </citation>
    <scope>NUCLEOTIDE SEQUENCE [LARGE SCALE GENOMIC DNA]</scope>
    <source>
        <strain evidence="6">XZYJT-10</strain>
    </source>
</reference>
<sequence>MRIVVAAKPDADQPWLVAAVTSLVRQTGGDVTVVAADEVELERLAAVPRSVFDDKARGAIERMARQLLDAGVEAGTAVLPGRPVPAILEFAERHQADLIVVGSSNRPAVAARLLGSVPLTLIKRSARPVLVITHPHHPGGAS</sequence>
<name>A0ABW2HIL5_9ACTN</name>
<evidence type="ECO:0000256" key="3">
    <source>
        <dbReference type="ARBA" id="ARBA00022840"/>
    </source>
</evidence>
<keyword evidence="6" id="KW-1185">Reference proteome</keyword>
<accession>A0ABW2HIL5</accession>
<comment type="caution">
    <text evidence="5">The sequence shown here is derived from an EMBL/GenBank/DDBJ whole genome shotgun (WGS) entry which is preliminary data.</text>
</comment>
<dbReference type="EMBL" id="JBHTBJ010000001">
    <property type="protein sequence ID" value="MFC7272965.1"/>
    <property type="molecule type" value="Genomic_DNA"/>
</dbReference>
<organism evidence="5 6">
    <name type="scientific">Paractinoplanes rhizophilus</name>
    <dbReference type="NCBI Taxonomy" id="1416877"/>
    <lineage>
        <taxon>Bacteria</taxon>
        <taxon>Bacillati</taxon>
        <taxon>Actinomycetota</taxon>
        <taxon>Actinomycetes</taxon>
        <taxon>Micromonosporales</taxon>
        <taxon>Micromonosporaceae</taxon>
        <taxon>Paractinoplanes</taxon>
    </lineage>
</organism>
<dbReference type="Gene3D" id="3.40.50.12370">
    <property type="match status" value="1"/>
</dbReference>
<feature type="domain" description="UspA" evidence="4">
    <location>
        <begin position="2"/>
        <end position="132"/>
    </location>
</feature>
<comment type="similarity">
    <text evidence="1">Belongs to the universal stress protein A family.</text>
</comment>
<dbReference type="PANTHER" id="PTHR46268">
    <property type="entry name" value="STRESS RESPONSE PROTEIN NHAX"/>
    <property type="match status" value="1"/>
</dbReference>
<protein>
    <submittedName>
        <fullName evidence="5">Universal stress protein</fullName>
    </submittedName>
</protein>
<dbReference type="InterPro" id="IPR006015">
    <property type="entry name" value="Universal_stress_UspA"/>
</dbReference>
<keyword evidence="3" id="KW-0067">ATP-binding</keyword>
<evidence type="ECO:0000313" key="5">
    <source>
        <dbReference type="EMBL" id="MFC7272965.1"/>
    </source>
</evidence>
<gene>
    <name evidence="5" type="ORF">ACFQS1_03135</name>
</gene>
<dbReference type="PANTHER" id="PTHR46268:SF27">
    <property type="entry name" value="UNIVERSAL STRESS PROTEIN RV2623"/>
    <property type="match status" value="1"/>
</dbReference>